<organism evidence="2">
    <name type="scientific">Oryza glumipatula</name>
    <dbReference type="NCBI Taxonomy" id="40148"/>
    <lineage>
        <taxon>Eukaryota</taxon>
        <taxon>Viridiplantae</taxon>
        <taxon>Streptophyta</taxon>
        <taxon>Embryophyta</taxon>
        <taxon>Tracheophyta</taxon>
        <taxon>Spermatophyta</taxon>
        <taxon>Magnoliopsida</taxon>
        <taxon>Liliopsida</taxon>
        <taxon>Poales</taxon>
        <taxon>Poaceae</taxon>
        <taxon>BOP clade</taxon>
        <taxon>Oryzoideae</taxon>
        <taxon>Oryzeae</taxon>
        <taxon>Oryzinae</taxon>
        <taxon>Oryza</taxon>
    </lineage>
</organism>
<dbReference type="EnsemblPlants" id="OGLUM04G09550.1">
    <property type="protein sequence ID" value="OGLUM04G09550.1"/>
    <property type="gene ID" value="OGLUM04G09550"/>
</dbReference>
<dbReference type="Gramene" id="OGLUM04G09550.2">
    <property type="protein sequence ID" value="OGLUM04G09550.2"/>
    <property type="gene ID" value="OGLUM04G09550"/>
</dbReference>
<dbReference type="Gramene" id="OGLUM04G09550.6">
    <property type="protein sequence ID" value="OGLUM04G09550.6"/>
    <property type="gene ID" value="OGLUM04G09550"/>
</dbReference>
<name>A0A0D9ZJS0_9ORYZ</name>
<feature type="compositionally biased region" description="Low complexity" evidence="1">
    <location>
        <begin position="145"/>
        <end position="163"/>
    </location>
</feature>
<dbReference type="Proteomes" id="UP000026961">
    <property type="component" value="Chromosome 4"/>
</dbReference>
<feature type="region of interest" description="Disordered" evidence="1">
    <location>
        <begin position="178"/>
        <end position="200"/>
    </location>
</feature>
<evidence type="ECO:0000313" key="3">
    <source>
        <dbReference type="Proteomes" id="UP000026961"/>
    </source>
</evidence>
<accession>A0A0D9ZJS0</accession>
<reference evidence="2" key="1">
    <citation type="submission" date="2015-04" db="UniProtKB">
        <authorList>
            <consortium name="EnsemblPlants"/>
        </authorList>
    </citation>
    <scope>IDENTIFICATION</scope>
</reference>
<proteinExistence type="predicted"/>
<dbReference type="EnsemblPlants" id="OGLUM04G09550.6">
    <property type="protein sequence ID" value="OGLUM04G09550.6"/>
    <property type="gene ID" value="OGLUM04G09550"/>
</dbReference>
<dbReference type="AlphaFoldDB" id="A0A0D9ZJS0"/>
<evidence type="ECO:0000256" key="1">
    <source>
        <dbReference type="SAM" id="MobiDB-lite"/>
    </source>
</evidence>
<dbReference type="HOGENOM" id="CLU_1196478_0_0_1"/>
<reference evidence="2" key="2">
    <citation type="submission" date="2018-05" db="EMBL/GenBank/DDBJ databases">
        <title>OgluRS3 (Oryza glumaepatula Reference Sequence Version 3).</title>
        <authorList>
            <person name="Zhang J."/>
            <person name="Kudrna D."/>
            <person name="Lee S."/>
            <person name="Talag J."/>
            <person name="Welchert J."/>
            <person name="Wing R.A."/>
        </authorList>
    </citation>
    <scope>NUCLEOTIDE SEQUENCE [LARGE SCALE GENOMIC DNA]</scope>
</reference>
<dbReference type="Gramene" id="OGLUM04G09550.1">
    <property type="protein sequence ID" value="OGLUM04G09550.1"/>
    <property type="gene ID" value="OGLUM04G09550"/>
</dbReference>
<feature type="region of interest" description="Disordered" evidence="1">
    <location>
        <begin position="92"/>
        <end position="163"/>
    </location>
</feature>
<sequence length="232" mass="25810">MDSPVSVSELMRREQENAGATSALLAGEETGRIRKGGGGRAALALDFSRKSPPIFRNQVYAPHVLRLKRENRGQGLFCNMWKTRGFFAKKHPLPRSRSLSLSRAVASAFPSRRARRRAPPPPPPHRAATSAQRRPHRRPPPTPPRAASAASPSLSPSAAVSASATATAVPVAARLLRRHRQRPQLRPPLPSKKRGWSQSRRRWLRDGEAEAVQMQCNFWLLAARHFSLRLLE</sequence>
<evidence type="ECO:0000313" key="2">
    <source>
        <dbReference type="EnsemblPlants" id="OGLUM04G09550.1"/>
    </source>
</evidence>
<keyword evidence="3" id="KW-1185">Reference proteome</keyword>
<feature type="compositionally biased region" description="Basic residues" evidence="1">
    <location>
        <begin position="191"/>
        <end position="200"/>
    </location>
</feature>
<feature type="region of interest" description="Disordered" evidence="1">
    <location>
        <begin position="1"/>
        <end position="24"/>
    </location>
</feature>
<feature type="compositionally biased region" description="Low complexity" evidence="1">
    <location>
        <begin position="95"/>
        <end position="111"/>
    </location>
</feature>
<protein>
    <submittedName>
        <fullName evidence="2">Uncharacterized protein</fullName>
    </submittedName>
</protein>
<dbReference type="EnsemblPlants" id="OGLUM04G09550.2">
    <property type="protein sequence ID" value="OGLUM04G09550.2"/>
    <property type="gene ID" value="OGLUM04G09550"/>
</dbReference>